<feature type="transmembrane region" description="Helical" evidence="7">
    <location>
        <begin position="75"/>
        <end position="96"/>
    </location>
</feature>
<gene>
    <name evidence="10" type="ORF">M1O15_27685</name>
</gene>
<dbReference type="SMART" id="SM00382">
    <property type="entry name" value="AAA"/>
    <property type="match status" value="1"/>
</dbReference>
<feature type="transmembrane region" description="Helical" evidence="7">
    <location>
        <begin position="218"/>
        <end position="238"/>
    </location>
</feature>
<evidence type="ECO:0000259" key="9">
    <source>
        <dbReference type="PROSITE" id="PS50929"/>
    </source>
</evidence>
<dbReference type="RefSeq" id="WP_248636937.1">
    <property type="nucleotide sequence ID" value="NZ_JALPTH010000035.1"/>
</dbReference>
<evidence type="ECO:0000256" key="1">
    <source>
        <dbReference type="ARBA" id="ARBA00004651"/>
    </source>
</evidence>
<comment type="caution">
    <text evidence="10">The sequence shown here is derived from an EMBL/GenBank/DDBJ whole genome shotgun (WGS) entry which is preliminary data.</text>
</comment>
<dbReference type="PANTHER" id="PTHR43394:SF1">
    <property type="entry name" value="ATP-BINDING CASSETTE SUB-FAMILY B MEMBER 10, MITOCHONDRIAL"/>
    <property type="match status" value="1"/>
</dbReference>
<keyword evidence="3" id="KW-0547">Nucleotide-binding</keyword>
<dbReference type="InterPro" id="IPR003439">
    <property type="entry name" value="ABC_transporter-like_ATP-bd"/>
</dbReference>
<dbReference type="CDD" id="cd03228">
    <property type="entry name" value="ABCC_MRP_Like"/>
    <property type="match status" value="1"/>
</dbReference>
<feature type="domain" description="ABC transmembrane type-1" evidence="9">
    <location>
        <begin position="84"/>
        <end position="364"/>
    </location>
</feature>
<reference evidence="10 11" key="1">
    <citation type="submission" date="2022-04" db="EMBL/GenBank/DDBJ databases">
        <title>Streptomyces sp. nov. LCR6-01 isolated from Lichen of Dirinaria sp.</title>
        <authorList>
            <person name="Kanchanasin P."/>
            <person name="Tanasupawat S."/>
            <person name="Phongsopitanun W."/>
        </authorList>
    </citation>
    <scope>NUCLEOTIDE SEQUENCE [LARGE SCALE GENOMIC DNA]</scope>
    <source>
        <strain evidence="10 11">LCR6-01</strain>
    </source>
</reference>
<dbReference type="InterPro" id="IPR011527">
    <property type="entry name" value="ABC1_TM_dom"/>
</dbReference>
<dbReference type="EMBL" id="JALPTH010000035">
    <property type="protein sequence ID" value="MCK8681107.1"/>
    <property type="molecule type" value="Genomic_DNA"/>
</dbReference>
<keyword evidence="6 7" id="KW-0472">Membrane</keyword>
<keyword evidence="5 7" id="KW-1133">Transmembrane helix</keyword>
<dbReference type="PROSITE" id="PS50929">
    <property type="entry name" value="ABC_TM1F"/>
    <property type="match status" value="1"/>
</dbReference>
<feature type="transmembrane region" description="Helical" evidence="7">
    <location>
        <begin position="307"/>
        <end position="329"/>
    </location>
</feature>
<evidence type="ECO:0000313" key="10">
    <source>
        <dbReference type="EMBL" id="MCK8681107.1"/>
    </source>
</evidence>
<dbReference type="InterPro" id="IPR027417">
    <property type="entry name" value="P-loop_NTPase"/>
</dbReference>
<comment type="subcellular location">
    <subcellularLocation>
        <location evidence="1">Cell membrane</location>
        <topology evidence="1">Multi-pass membrane protein</topology>
    </subcellularLocation>
</comment>
<dbReference type="PANTHER" id="PTHR43394">
    <property type="entry name" value="ATP-DEPENDENT PERMEASE MDL1, MITOCHONDRIAL"/>
    <property type="match status" value="1"/>
</dbReference>
<dbReference type="InterPro" id="IPR036640">
    <property type="entry name" value="ABC1_TM_sf"/>
</dbReference>
<dbReference type="Gene3D" id="3.40.50.300">
    <property type="entry name" value="P-loop containing nucleotide triphosphate hydrolases"/>
    <property type="match status" value="1"/>
</dbReference>
<keyword evidence="4 10" id="KW-0067">ATP-binding</keyword>
<keyword evidence="2 7" id="KW-0812">Transmembrane</keyword>
<evidence type="ECO:0000256" key="4">
    <source>
        <dbReference type="ARBA" id="ARBA00022840"/>
    </source>
</evidence>
<dbReference type="Gene3D" id="1.20.1560.10">
    <property type="entry name" value="ABC transporter type 1, transmembrane domain"/>
    <property type="match status" value="1"/>
</dbReference>
<accession>A0ABT0IIL1</accession>
<feature type="transmembrane region" description="Helical" evidence="7">
    <location>
        <begin position="190"/>
        <end position="212"/>
    </location>
</feature>
<feature type="domain" description="ABC transporter" evidence="8">
    <location>
        <begin position="398"/>
        <end position="639"/>
    </location>
</feature>
<dbReference type="SUPFAM" id="SSF52540">
    <property type="entry name" value="P-loop containing nucleoside triphosphate hydrolases"/>
    <property type="match status" value="1"/>
</dbReference>
<keyword evidence="11" id="KW-1185">Reference proteome</keyword>
<evidence type="ECO:0000256" key="6">
    <source>
        <dbReference type="ARBA" id="ARBA00023136"/>
    </source>
</evidence>
<protein>
    <submittedName>
        <fullName evidence="10">ABC transporter ATP-binding protein/permease</fullName>
    </submittedName>
</protein>
<evidence type="ECO:0000259" key="8">
    <source>
        <dbReference type="PROSITE" id="PS50893"/>
    </source>
</evidence>
<dbReference type="PROSITE" id="PS50893">
    <property type="entry name" value="ABC_TRANSPORTER_2"/>
    <property type="match status" value="1"/>
</dbReference>
<evidence type="ECO:0000256" key="7">
    <source>
        <dbReference type="SAM" id="Phobius"/>
    </source>
</evidence>
<evidence type="ECO:0000256" key="2">
    <source>
        <dbReference type="ARBA" id="ARBA00022692"/>
    </source>
</evidence>
<name>A0ABT0IIL1_9ACTN</name>
<dbReference type="Pfam" id="PF00005">
    <property type="entry name" value="ABC_tran"/>
    <property type="match status" value="1"/>
</dbReference>
<dbReference type="InterPro" id="IPR003593">
    <property type="entry name" value="AAA+_ATPase"/>
</dbReference>
<evidence type="ECO:0000313" key="11">
    <source>
        <dbReference type="Proteomes" id="UP001522868"/>
    </source>
</evidence>
<feature type="transmembrane region" description="Helical" evidence="7">
    <location>
        <begin position="116"/>
        <end position="141"/>
    </location>
</feature>
<dbReference type="Proteomes" id="UP001522868">
    <property type="component" value="Unassembled WGS sequence"/>
</dbReference>
<organism evidence="10 11">
    <name type="scientific">Streptomyces lichenis</name>
    <dbReference type="NCBI Taxonomy" id="2306967"/>
    <lineage>
        <taxon>Bacteria</taxon>
        <taxon>Bacillati</taxon>
        <taxon>Actinomycetota</taxon>
        <taxon>Actinomycetes</taxon>
        <taxon>Kitasatosporales</taxon>
        <taxon>Streptomycetaceae</taxon>
        <taxon>Streptomyces</taxon>
    </lineage>
</organism>
<sequence length="647" mass="69719">MGERRTRRPLRRPRRIAPVVSAGERELFGGALRYDFGWVKHEYAMLDLTPFAAVRALPRLLATTLRIARDADRRALYTVGLAEVGQGTAQAFGLLLTNEILAALFGTGPAGDRLRAALPALLAVAVLASVGAVLASLSTAATGRLEPKVERLATEGYLRRAVAVELSAIEDGEFRKLLDSAQFGALSARAMVGACVAALNGIFGILAAGGVLTVLHPALLPLLVLIALPRGWGAMHVAQRRYASRMNWIEHERAARLVSGLITERGSAQEIRVHRAGPYLLDRYRDMAETSEAEQTRLAHGRAVTELTAAAFSGAATLLTYAALGALLATGRMDIAMAGTAALAVRTGSANLSALIAHVNTLHEESLYVRDLHRLTTEADRRAIPVGGAPLPDFPGKIVFEDVVFRYPDREEPALRGVSLTLTAGTVVALVGANGSGKSTLVKVLAGLHLPDGGRVLWGGTDLAEADRYDVFRHVAVLDQDFQRWPFTLRTNITIGEPDGDPAPGRLERAAAHSGADRLGTTLPRGYDTLLARQFRGGSELSGGQWQTVGQARLRYREASLVIADEPTSALDPEAEVDSFRRIRDLAAEGRTVVLVSHRMAGVQAADVIHVLHEGRIVESGSHQELMDRPDSRYRRMYQLQAEQYGS</sequence>
<dbReference type="SUPFAM" id="SSF90123">
    <property type="entry name" value="ABC transporter transmembrane region"/>
    <property type="match status" value="1"/>
</dbReference>
<evidence type="ECO:0000256" key="5">
    <source>
        <dbReference type="ARBA" id="ARBA00022989"/>
    </source>
</evidence>
<evidence type="ECO:0000256" key="3">
    <source>
        <dbReference type="ARBA" id="ARBA00022741"/>
    </source>
</evidence>
<dbReference type="InterPro" id="IPR039421">
    <property type="entry name" value="Type_1_exporter"/>
</dbReference>
<proteinExistence type="predicted"/>
<dbReference type="GO" id="GO:0005524">
    <property type="term" value="F:ATP binding"/>
    <property type="evidence" value="ECO:0007669"/>
    <property type="project" value="UniProtKB-KW"/>
</dbReference>